<sequence length="106" mass="12530">MNRSTKKPSKRCTCGNQKRDHESCPNCSRYKMVFLLRDPNSPYKVRDPKGNLVNPVFWSFLKEDKKPLEAIKKNMLERARKRPIFNHCNKIGLYDRMGNQLEMITV</sequence>
<dbReference type="Proteomes" id="UP001595841">
    <property type="component" value="Unassembled WGS sequence"/>
</dbReference>
<organism evidence="2 3">
    <name type="scientific">Flagellimonas marina</name>
    <dbReference type="NCBI Taxonomy" id="1775168"/>
    <lineage>
        <taxon>Bacteria</taxon>
        <taxon>Pseudomonadati</taxon>
        <taxon>Bacteroidota</taxon>
        <taxon>Flavobacteriia</taxon>
        <taxon>Flavobacteriales</taxon>
        <taxon>Flavobacteriaceae</taxon>
        <taxon>Flagellimonas</taxon>
    </lineage>
</organism>
<name>A0ABV8PGC9_9FLAO</name>
<feature type="compositionally biased region" description="Basic residues" evidence="1">
    <location>
        <begin position="1"/>
        <end position="10"/>
    </location>
</feature>
<protein>
    <submittedName>
        <fullName evidence="2">Uncharacterized protein</fullName>
    </submittedName>
</protein>
<reference evidence="3" key="1">
    <citation type="journal article" date="2019" name="Int. J. Syst. Evol. Microbiol.">
        <title>The Global Catalogue of Microorganisms (GCM) 10K type strain sequencing project: providing services to taxonomists for standard genome sequencing and annotation.</title>
        <authorList>
            <consortium name="The Broad Institute Genomics Platform"/>
            <consortium name="The Broad Institute Genome Sequencing Center for Infectious Disease"/>
            <person name="Wu L."/>
            <person name="Ma J."/>
        </authorList>
    </citation>
    <scope>NUCLEOTIDE SEQUENCE [LARGE SCALE GENOMIC DNA]</scope>
    <source>
        <strain evidence="3">CGMCC 1.15774</strain>
    </source>
</reference>
<evidence type="ECO:0000313" key="3">
    <source>
        <dbReference type="Proteomes" id="UP001595841"/>
    </source>
</evidence>
<evidence type="ECO:0000256" key="1">
    <source>
        <dbReference type="SAM" id="MobiDB-lite"/>
    </source>
</evidence>
<gene>
    <name evidence="2" type="ORF">ACFOWS_02765</name>
</gene>
<accession>A0ABV8PGC9</accession>
<feature type="region of interest" description="Disordered" evidence="1">
    <location>
        <begin position="1"/>
        <end position="23"/>
    </location>
</feature>
<dbReference type="RefSeq" id="WP_379762431.1">
    <property type="nucleotide sequence ID" value="NZ_JBHSCL010000003.1"/>
</dbReference>
<evidence type="ECO:0000313" key="2">
    <source>
        <dbReference type="EMBL" id="MFC4219037.1"/>
    </source>
</evidence>
<proteinExistence type="predicted"/>
<comment type="caution">
    <text evidence="2">The sequence shown here is derived from an EMBL/GenBank/DDBJ whole genome shotgun (WGS) entry which is preliminary data.</text>
</comment>
<dbReference type="EMBL" id="JBHSCL010000003">
    <property type="protein sequence ID" value="MFC4219037.1"/>
    <property type="molecule type" value="Genomic_DNA"/>
</dbReference>
<keyword evidence="3" id="KW-1185">Reference proteome</keyword>